<dbReference type="Pfam" id="PF03401">
    <property type="entry name" value="TctC"/>
    <property type="match status" value="1"/>
</dbReference>
<feature type="signal peptide" evidence="2">
    <location>
        <begin position="1"/>
        <end position="25"/>
    </location>
</feature>
<feature type="chain" id="PRO_5034758767" evidence="2">
    <location>
        <begin position="26"/>
        <end position="326"/>
    </location>
</feature>
<reference evidence="4" key="1">
    <citation type="journal article" date="2019" name="Int. J. Syst. Evol. Microbiol.">
        <title>The Global Catalogue of Microorganisms (GCM) 10K type strain sequencing project: providing services to taxonomists for standard genome sequencing and annotation.</title>
        <authorList>
            <consortium name="The Broad Institute Genomics Platform"/>
            <consortium name="The Broad Institute Genome Sequencing Center for Infectious Disease"/>
            <person name="Wu L."/>
            <person name="Ma J."/>
        </authorList>
    </citation>
    <scope>NUCLEOTIDE SEQUENCE [LARGE SCALE GENOMIC DNA]</scope>
    <source>
        <strain evidence="4">KCTC 42083</strain>
    </source>
</reference>
<evidence type="ECO:0000313" key="3">
    <source>
        <dbReference type="EMBL" id="GHC37495.1"/>
    </source>
</evidence>
<dbReference type="Gene3D" id="3.40.190.10">
    <property type="entry name" value="Periplasmic binding protein-like II"/>
    <property type="match status" value="1"/>
</dbReference>
<dbReference type="CDD" id="cd07012">
    <property type="entry name" value="PBP2_Bug_TTT"/>
    <property type="match status" value="1"/>
</dbReference>
<gene>
    <name evidence="3" type="ORF">GCM10010096_03760</name>
</gene>
<evidence type="ECO:0000256" key="2">
    <source>
        <dbReference type="SAM" id="SignalP"/>
    </source>
</evidence>
<dbReference type="AlphaFoldDB" id="A0A8H9M3V0"/>
<keyword evidence="4" id="KW-1185">Reference proteome</keyword>
<organism evidence="3 4">
    <name type="scientific">Alcaligenes pakistanensis</name>
    <dbReference type="NCBI Taxonomy" id="1482717"/>
    <lineage>
        <taxon>Bacteria</taxon>
        <taxon>Pseudomonadati</taxon>
        <taxon>Pseudomonadota</taxon>
        <taxon>Betaproteobacteria</taxon>
        <taxon>Burkholderiales</taxon>
        <taxon>Alcaligenaceae</taxon>
        <taxon>Alcaligenes</taxon>
    </lineage>
</organism>
<evidence type="ECO:0000313" key="4">
    <source>
        <dbReference type="Proteomes" id="UP000608923"/>
    </source>
</evidence>
<sequence length="326" mass="34548">MLKARILFAPLLAVAAFASLAPAQAQETVYPNKPIRMIVPWAPGGATDVIARIIGKRLGEELGQPIVIENKAGAGGNIGTTSFVREVADGYTLLMTTSSTNAINPHLYSKIGYDAQKDFSHVALIGAIPNVLEVPANSQFQTAPQLLDYAKENPGKLNYGSAGVGSSQHLAASQLIQSAGISITHIPYKGSGPAVTDLMGGNIDLMLDTGSLAQVRAGSLRALAVASAKRLNVLPDVPTFEELGLTDMYAAAWYGVATHADAPVQVVERLNQEIAKILQEPAIIEQLENMGVQIGEQLNPEQLDSFVLSEIQRFKGLVELSGAKLE</sequence>
<dbReference type="SUPFAM" id="SSF53850">
    <property type="entry name" value="Periplasmic binding protein-like II"/>
    <property type="match status" value="1"/>
</dbReference>
<protein>
    <submittedName>
        <fullName evidence="3">MFS transporter</fullName>
    </submittedName>
</protein>
<accession>A0A8H9M3V0</accession>
<comment type="similarity">
    <text evidence="1">Belongs to the UPF0065 (bug) family.</text>
</comment>
<dbReference type="InterPro" id="IPR005064">
    <property type="entry name" value="BUG"/>
</dbReference>
<dbReference type="EMBL" id="BMZN01000001">
    <property type="protein sequence ID" value="GHC37495.1"/>
    <property type="molecule type" value="Genomic_DNA"/>
</dbReference>
<dbReference type="PANTHER" id="PTHR42928">
    <property type="entry name" value="TRICARBOXYLATE-BINDING PROTEIN"/>
    <property type="match status" value="1"/>
</dbReference>
<evidence type="ECO:0000256" key="1">
    <source>
        <dbReference type="ARBA" id="ARBA00006987"/>
    </source>
</evidence>
<dbReference type="RefSeq" id="WP_229840881.1">
    <property type="nucleotide sequence ID" value="NZ_BMZN01000001.1"/>
</dbReference>
<dbReference type="PIRSF" id="PIRSF017082">
    <property type="entry name" value="YflP"/>
    <property type="match status" value="1"/>
</dbReference>
<proteinExistence type="inferred from homology"/>
<dbReference type="Gene3D" id="3.40.190.150">
    <property type="entry name" value="Bordetella uptake gene, domain 1"/>
    <property type="match status" value="1"/>
</dbReference>
<keyword evidence="2" id="KW-0732">Signal</keyword>
<dbReference type="InterPro" id="IPR042100">
    <property type="entry name" value="Bug_dom1"/>
</dbReference>
<name>A0A8H9M3V0_9BURK</name>
<dbReference type="PANTHER" id="PTHR42928:SF5">
    <property type="entry name" value="BLR1237 PROTEIN"/>
    <property type="match status" value="1"/>
</dbReference>
<comment type="caution">
    <text evidence="3">The sequence shown here is derived from an EMBL/GenBank/DDBJ whole genome shotgun (WGS) entry which is preliminary data.</text>
</comment>
<dbReference type="Proteomes" id="UP000608923">
    <property type="component" value="Unassembled WGS sequence"/>
</dbReference>